<dbReference type="PANTHER" id="PTHR34980">
    <property type="entry name" value="INNER MEMBRANE PROTEIN-RELATED-RELATED"/>
    <property type="match status" value="1"/>
</dbReference>
<dbReference type="GO" id="GO:0005886">
    <property type="term" value="C:plasma membrane"/>
    <property type="evidence" value="ECO:0007669"/>
    <property type="project" value="TreeGrafter"/>
</dbReference>
<feature type="transmembrane region" description="Helical" evidence="2">
    <location>
        <begin position="15"/>
        <end position="34"/>
    </location>
</feature>
<dbReference type="PANTHER" id="PTHR34980:SF3">
    <property type="entry name" value="BLR8105 PROTEIN"/>
    <property type="match status" value="1"/>
</dbReference>
<organism evidence="3">
    <name type="scientific">Pontimicrobium sp. SW4</name>
    <dbReference type="NCBI Taxonomy" id="3153519"/>
    <lineage>
        <taxon>Bacteria</taxon>
        <taxon>Pseudomonadati</taxon>
        <taxon>Bacteroidota</taxon>
        <taxon>Flavobacteriia</taxon>
        <taxon>Flavobacteriales</taxon>
        <taxon>Flavobacteriaceae</taxon>
        <taxon>Pontimicrobium</taxon>
    </lineage>
</organism>
<evidence type="ECO:0000313" key="3">
    <source>
        <dbReference type="EMBL" id="XBG62136.1"/>
    </source>
</evidence>
<keyword evidence="2" id="KW-1133">Transmembrane helix</keyword>
<feature type="compositionally biased region" description="Basic and acidic residues" evidence="1">
    <location>
        <begin position="103"/>
        <end position="116"/>
    </location>
</feature>
<accession>A0AAU7BV90</accession>
<feature type="transmembrane region" description="Helical" evidence="2">
    <location>
        <begin position="40"/>
        <end position="58"/>
    </location>
</feature>
<evidence type="ECO:0000256" key="1">
    <source>
        <dbReference type="SAM" id="MobiDB-lite"/>
    </source>
</evidence>
<dbReference type="EMBL" id="CP157199">
    <property type="protein sequence ID" value="XBG62136.1"/>
    <property type="molecule type" value="Genomic_DNA"/>
</dbReference>
<name>A0AAU7BV90_9FLAO</name>
<dbReference type="InterPro" id="IPR008523">
    <property type="entry name" value="DUF805"/>
</dbReference>
<gene>
    <name evidence="3" type="ORF">ABGB03_04365</name>
</gene>
<evidence type="ECO:0000256" key="2">
    <source>
        <dbReference type="SAM" id="Phobius"/>
    </source>
</evidence>
<feature type="region of interest" description="Disordered" evidence="1">
    <location>
        <begin position="96"/>
        <end position="116"/>
    </location>
</feature>
<reference evidence="3" key="1">
    <citation type="submission" date="2024-05" db="EMBL/GenBank/DDBJ databases">
        <title>Pontimicrobium maritimus sp. nov., isolated form sea water.</title>
        <authorList>
            <person name="Muhammad N."/>
            <person name="Vuong T.Q."/>
            <person name="Han H.L."/>
            <person name="Kim S.-G."/>
        </authorList>
    </citation>
    <scope>NUCLEOTIDE SEQUENCE</scope>
    <source>
        <strain evidence="3">SW4</strain>
    </source>
</reference>
<protein>
    <submittedName>
        <fullName evidence="3">DUF805 domain-containing protein</fullName>
    </submittedName>
</protein>
<sequence length="116" mass="13749">MFKDPFSFKGRIRRLEYLITIVIYCIVYFSLWFLTRGTTYGVEVFWSMFLISSYIFIAQGTKRCHDIGVNGFYQFIPFYFFWLIIEDGIPKRNKYGLNPKGLKGPEETGKIRQNEG</sequence>
<keyword evidence="2" id="KW-0472">Membrane</keyword>
<feature type="transmembrane region" description="Helical" evidence="2">
    <location>
        <begin position="67"/>
        <end position="85"/>
    </location>
</feature>
<dbReference type="RefSeq" id="WP_347925149.1">
    <property type="nucleotide sequence ID" value="NZ_CP157199.1"/>
</dbReference>
<keyword evidence="2" id="KW-0812">Transmembrane</keyword>
<proteinExistence type="predicted"/>
<dbReference type="Pfam" id="PF05656">
    <property type="entry name" value="DUF805"/>
    <property type="match status" value="1"/>
</dbReference>
<dbReference type="AlphaFoldDB" id="A0AAU7BV90"/>